<evidence type="ECO:0000313" key="2">
    <source>
        <dbReference type="EMBL" id="SFH33539.1"/>
    </source>
</evidence>
<evidence type="ECO:0000256" key="1">
    <source>
        <dbReference type="SAM" id="SignalP"/>
    </source>
</evidence>
<keyword evidence="1" id="KW-0732">Signal</keyword>
<evidence type="ECO:0008006" key="4">
    <source>
        <dbReference type="Google" id="ProtNLM"/>
    </source>
</evidence>
<dbReference type="AlphaFoldDB" id="A0A1I2Z7J8"/>
<dbReference type="STRING" id="414048.SAMN04489864_10934"/>
<accession>A0A1I2Z7J8</accession>
<dbReference type="OrthoDB" id="826958at2"/>
<dbReference type="Proteomes" id="UP000199666">
    <property type="component" value="Unassembled WGS sequence"/>
</dbReference>
<reference evidence="2 3" key="1">
    <citation type="submission" date="2016-10" db="EMBL/GenBank/DDBJ databases">
        <authorList>
            <person name="de Groot N.N."/>
        </authorList>
    </citation>
    <scope>NUCLEOTIDE SEQUENCE [LARGE SCALE GENOMIC DNA]</scope>
    <source>
        <strain evidence="2 3">DSM 18684</strain>
    </source>
</reference>
<keyword evidence="3" id="KW-1185">Reference proteome</keyword>
<protein>
    <recommendedName>
        <fullName evidence="4">TerB family tellurite resistance protein</fullName>
    </recommendedName>
</protein>
<feature type="chain" id="PRO_5011744628" description="TerB family tellurite resistance protein" evidence="1">
    <location>
        <begin position="25"/>
        <end position="213"/>
    </location>
</feature>
<sequence>MKLSRLIVFCFALLVLCSASRVKAQSAEVQQLILNVEKLSQFKNILKDMKAGYQIISKGYNAVRDISKGNFSLHETFLDGLMAVSPEVRRYHKIAGIIKMQSNILSEYKAAFSRFKSGGQFNIQEVDYMASIYSQLNKQSLQNLEALLMVVTAGELRMSDDDRLATIDRIFEDMQDKLLFLRHFNAQGIGISRQRTMEQKEVSAMQELFKSNP</sequence>
<name>A0A1I2Z7J8_9SPHI</name>
<gene>
    <name evidence="2" type="ORF">SAMN04489864_10934</name>
</gene>
<evidence type="ECO:0000313" key="3">
    <source>
        <dbReference type="Proteomes" id="UP000199666"/>
    </source>
</evidence>
<proteinExistence type="predicted"/>
<dbReference type="EMBL" id="FOPP01000009">
    <property type="protein sequence ID" value="SFH33539.1"/>
    <property type="molecule type" value="Genomic_DNA"/>
</dbReference>
<dbReference type="RefSeq" id="WP_090995838.1">
    <property type="nucleotide sequence ID" value="NZ_FOPP01000009.1"/>
</dbReference>
<organism evidence="2 3">
    <name type="scientific">Pedobacter insulae</name>
    <dbReference type="NCBI Taxonomy" id="414048"/>
    <lineage>
        <taxon>Bacteria</taxon>
        <taxon>Pseudomonadati</taxon>
        <taxon>Bacteroidota</taxon>
        <taxon>Sphingobacteriia</taxon>
        <taxon>Sphingobacteriales</taxon>
        <taxon>Sphingobacteriaceae</taxon>
        <taxon>Pedobacter</taxon>
    </lineage>
</organism>
<feature type="signal peptide" evidence="1">
    <location>
        <begin position="1"/>
        <end position="24"/>
    </location>
</feature>